<keyword evidence="6 7" id="KW-0472">Membrane</keyword>
<protein>
    <recommendedName>
        <fullName evidence="7">Probable inorganic carbon transporter subunit DabB</fullName>
    </recommendedName>
</protein>
<organism evidence="11 12">
    <name type="scientific">Devosia oryzisoli</name>
    <dbReference type="NCBI Taxonomy" id="2774138"/>
    <lineage>
        <taxon>Bacteria</taxon>
        <taxon>Pseudomonadati</taxon>
        <taxon>Pseudomonadota</taxon>
        <taxon>Alphaproteobacteria</taxon>
        <taxon>Hyphomicrobiales</taxon>
        <taxon>Devosiaceae</taxon>
        <taxon>Devosia</taxon>
    </lineage>
</organism>
<feature type="transmembrane region" description="Helical" evidence="7">
    <location>
        <begin position="384"/>
        <end position="403"/>
    </location>
</feature>
<sequence length="536" mass="55708">MYFSESTSTANSAPSSTCRSCVVTSLPLTAFAPAVLLLAAFFFLLRQGPRPGRLLLLANMAAAAGLALGLAGVVQLLLAGQQVLSLGGVAILRLNPVSATMILLVSFVGWVVVRYSSRYLDGEQREGRFHGLILAAVASVLVTVQAANLPVLILGFVMIGLLLRQLLLFYPERAEARRAATKFTGVWAAGDVSLVLASAILWITQGTLNFVALGATSELTPVAQLGIGLLVLASVLKTAALPTHGWVTEVMEAPTPVSALLHAGIINSGGVMLIMLAGLVQQSPGAMGVLVAIGGLTALFGALVMLTQSAVKTALAWSTIAQMGFMLLQCGLGLWPLALLHIVAHSLYKAHAFLSSGKAVREVNAIRKPGPVAVPSIAAVTRSFVLGLVLFAGVAAIFSVLGGHKSPQALALGTILVFGVSYLIAQGLADAAPAALTRRTVGASLATTIAYFAFQWVAQALWGSSLPAVPTAGPLEWALIVLAVSSFGLVAFAQALFPLWAHHPTTAGLRVHVANGFYLNALLDRFLGGFQLAHKQ</sequence>
<dbReference type="Pfam" id="PF00662">
    <property type="entry name" value="Proton_antipo_N"/>
    <property type="match status" value="1"/>
</dbReference>
<dbReference type="EMBL" id="JACYFU010000001">
    <property type="protein sequence ID" value="MBD8064769.1"/>
    <property type="molecule type" value="Genomic_DNA"/>
</dbReference>
<gene>
    <name evidence="7" type="primary">dabB</name>
    <name evidence="11" type="ORF">IC608_04680</name>
</gene>
<feature type="transmembrane region" description="Helical" evidence="7">
    <location>
        <begin position="129"/>
        <end position="147"/>
    </location>
</feature>
<feature type="transmembrane region" description="Helical" evidence="7">
    <location>
        <begin position="98"/>
        <end position="117"/>
    </location>
</feature>
<evidence type="ECO:0000256" key="2">
    <source>
        <dbReference type="ARBA" id="ARBA00022448"/>
    </source>
</evidence>
<feature type="transmembrane region" description="Helical" evidence="7">
    <location>
        <begin position="441"/>
        <end position="458"/>
    </location>
</feature>
<dbReference type="GO" id="GO:0012505">
    <property type="term" value="C:endomembrane system"/>
    <property type="evidence" value="ECO:0007669"/>
    <property type="project" value="UniProtKB-SubCell"/>
</dbReference>
<dbReference type="PANTHER" id="PTHR42829:SF1">
    <property type="entry name" value="INORGANIC CARBON TRANSPORTER SUBUNIT DABB-RELATED"/>
    <property type="match status" value="1"/>
</dbReference>
<dbReference type="GO" id="GO:0005886">
    <property type="term" value="C:plasma membrane"/>
    <property type="evidence" value="ECO:0007669"/>
    <property type="project" value="UniProtKB-SubCell"/>
</dbReference>
<feature type="transmembrane region" description="Helical" evidence="7">
    <location>
        <begin position="183"/>
        <end position="203"/>
    </location>
</feature>
<evidence type="ECO:0000256" key="8">
    <source>
        <dbReference type="RuleBase" id="RU000320"/>
    </source>
</evidence>
<keyword evidence="4 7" id="KW-0812">Transmembrane</keyword>
<dbReference type="InterPro" id="IPR001516">
    <property type="entry name" value="Proton_antipo_N"/>
</dbReference>
<evidence type="ECO:0000256" key="5">
    <source>
        <dbReference type="ARBA" id="ARBA00022989"/>
    </source>
</evidence>
<dbReference type="InterPro" id="IPR003945">
    <property type="entry name" value="NU5C-like"/>
</dbReference>
<feature type="transmembrane region" description="Helical" evidence="7">
    <location>
        <begin position="259"/>
        <end position="280"/>
    </location>
</feature>
<keyword evidence="5 7" id="KW-1133">Transmembrane helix</keyword>
<reference evidence="11" key="1">
    <citation type="submission" date="2020-09" db="EMBL/GenBank/DDBJ databases">
        <title>Genome seq and assembly of Devosia sp.</title>
        <authorList>
            <person name="Chhetri G."/>
        </authorList>
    </citation>
    <scope>NUCLEOTIDE SEQUENCE</scope>
    <source>
        <strain evidence="11">PTR5</strain>
    </source>
</reference>
<feature type="transmembrane region" description="Helical" evidence="7">
    <location>
        <begin position="326"/>
        <end position="348"/>
    </location>
</feature>
<accession>A0A927FTB1</accession>
<dbReference type="InterPro" id="IPR046396">
    <property type="entry name" value="Transporter_DabB"/>
</dbReference>
<evidence type="ECO:0000313" key="12">
    <source>
        <dbReference type="Proteomes" id="UP000654108"/>
    </source>
</evidence>
<proteinExistence type="inferred from homology"/>
<dbReference type="Proteomes" id="UP000654108">
    <property type="component" value="Unassembled WGS sequence"/>
</dbReference>
<dbReference type="GO" id="GO:0003954">
    <property type="term" value="F:NADH dehydrogenase activity"/>
    <property type="evidence" value="ECO:0007669"/>
    <property type="project" value="TreeGrafter"/>
</dbReference>
<name>A0A927FTB1_9HYPH</name>
<dbReference type="GO" id="GO:0008137">
    <property type="term" value="F:NADH dehydrogenase (ubiquinone) activity"/>
    <property type="evidence" value="ECO:0007669"/>
    <property type="project" value="InterPro"/>
</dbReference>
<feature type="transmembrane region" description="Helical" evidence="7">
    <location>
        <begin position="26"/>
        <end position="45"/>
    </location>
</feature>
<feature type="transmembrane region" description="Helical" evidence="7">
    <location>
        <begin position="287"/>
        <end position="306"/>
    </location>
</feature>
<evidence type="ECO:0000256" key="4">
    <source>
        <dbReference type="ARBA" id="ARBA00022692"/>
    </source>
</evidence>
<comment type="subcellular location">
    <subcellularLocation>
        <location evidence="7">Cell membrane</location>
        <topology evidence="7">Multi-pass membrane protein</topology>
    </subcellularLocation>
    <subcellularLocation>
        <location evidence="1">Endomembrane system</location>
        <topology evidence="1">Multi-pass membrane protein</topology>
    </subcellularLocation>
    <subcellularLocation>
        <location evidence="8">Membrane</location>
        <topology evidence="8">Multi-pass membrane protein</topology>
    </subcellularLocation>
</comment>
<feature type="domain" description="NADH:quinone oxidoreductase/Mrp antiporter transmembrane" evidence="9">
    <location>
        <begin position="146"/>
        <end position="363"/>
    </location>
</feature>
<feature type="transmembrane region" description="Helical" evidence="7">
    <location>
        <begin position="478"/>
        <end position="500"/>
    </location>
</feature>
<feature type="domain" description="NADH-Ubiquinone oxidoreductase (complex I) chain 5 N-terminal" evidence="10">
    <location>
        <begin position="92"/>
        <end position="129"/>
    </location>
</feature>
<comment type="subunit">
    <text evidence="7">Forms a complex with DabA.</text>
</comment>
<evidence type="ECO:0000256" key="6">
    <source>
        <dbReference type="ARBA" id="ARBA00023136"/>
    </source>
</evidence>
<dbReference type="GO" id="GO:0042773">
    <property type="term" value="P:ATP synthesis coupled electron transport"/>
    <property type="evidence" value="ECO:0007669"/>
    <property type="project" value="InterPro"/>
</dbReference>
<evidence type="ECO:0000259" key="9">
    <source>
        <dbReference type="Pfam" id="PF00361"/>
    </source>
</evidence>
<keyword evidence="3 7" id="KW-1003">Cell membrane</keyword>
<keyword evidence="12" id="KW-1185">Reference proteome</keyword>
<dbReference type="AlphaFoldDB" id="A0A927FTB1"/>
<dbReference type="HAMAP" id="MF_00862">
    <property type="entry name" value="DabB"/>
    <property type="match status" value="1"/>
</dbReference>
<dbReference type="PRINTS" id="PR01434">
    <property type="entry name" value="NADHDHGNASE5"/>
</dbReference>
<dbReference type="PANTHER" id="PTHR42829">
    <property type="entry name" value="NADH-UBIQUINONE OXIDOREDUCTASE CHAIN 5"/>
    <property type="match status" value="1"/>
</dbReference>
<dbReference type="GO" id="GO:0015990">
    <property type="term" value="P:electron transport coupled proton transport"/>
    <property type="evidence" value="ECO:0007669"/>
    <property type="project" value="TreeGrafter"/>
</dbReference>
<evidence type="ECO:0000256" key="7">
    <source>
        <dbReference type="HAMAP-Rule" id="MF_00862"/>
    </source>
</evidence>
<evidence type="ECO:0000313" key="11">
    <source>
        <dbReference type="EMBL" id="MBD8064769.1"/>
    </source>
</evidence>
<comment type="caution">
    <text evidence="11">The sequence shown here is derived from an EMBL/GenBank/DDBJ whole genome shotgun (WGS) entry which is preliminary data.</text>
</comment>
<comment type="function">
    <text evidence="7">Part of an energy-coupled inorganic carbon pump.</text>
</comment>
<dbReference type="Pfam" id="PF00361">
    <property type="entry name" value="Proton_antipo_M"/>
    <property type="match status" value="1"/>
</dbReference>
<feature type="transmembrane region" description="Helical" evidence="7">
    <location>
        <begin position="54"/>
        <end position="78"/>
    </location>
</feature>
<keyword evidence="2 7" id="KW-0813">Transport</keyword>
<evidence type="ECO:0000259" key="10">
    <source>
        <dbReference type="Pfam" id="PF00662"/>
    </source>
</evidence>
<comment type="similarity">
    <text evidence="7">Belongs to the inorganic carbon transporter (TC 9.A.2) DabB family.</text>
</comment>
<evidence type="ECO:0000256" key="3">
    <source>
        <dbReference type="ARBA" id="ARBA00022475"/>
    </source>
</evidence>
<dbReference type="InterPro" id="IPR001750">
    <property type="entry name" value="ND/Mrp_TM"/>
</dbReference>
<evidence type="ECO:0000256" key="1">
    <source>
        <dbReference type="ARBA" id="ARBA00004127"/>
    </source>
</evidence>
<feature type="transmembrane region" description="Helical" evidence="7">
    <location>
        <begin position="409"/>
        <end position="429"/>
    </location>
</feature>